<dbReference type="AlphaFoldDB" id="A0A4U5Q2B1"/>
<keyword evidence="10" id="KW-0472">Membrane</keyword>
<dbReference type="STRING" id="43335.A0A4U5Q2B1"/>
<evidence type="ECO:0000256" key="13">
    <source>
        <dbReference type="ARBA" id="ARBA00048383"/>
    </source>
</evidence>
<dbReference type="Gene3D" id="3.40.50.300">
    <property type="entry name" value="P-loop containing nucleotide triphosphate hydrolases"/>
    <property type="match status" value="1"/>
</dbReference>
<dbReference type="EMBL" id="RCHU01000534">
    <property type="protein sequence ID" value="TKS02687.1"/>
    <property type="molecule type" value="Genomic_DNA"/>
</dbReference>
<evidence type="ECO:0000256" key="9">
    <source>
        <dbReference type="ARBA" id="ARBA00023065"/>
    </source>
</evidence>
<proteinExistence type="inferred from homology"/>
<protein>
    <recommendedName>
        <fullName evidence="4">H(+)-transporting two-sector ATPase</fullName>
        <ecNumber evidence="4">7.1.2.2</ecNumber>
    </recommendedName>
</protein>
<dbReference type="GO" id="GO:0005739">
    <property type="term" value="C:mitochondrion"/>
    <property type="evidence" value="ECO:0007669"/>
    <property type="project" value="GOC"/>
</dbReference>
<keyword evidence="9" id="KW-0406">Ion transport</keyword>
<dbReference type="GO" id="GO:0042776">
    <property type="term" value="P:proton motive force-driven mitochondrial ATP synthesis"/>
    <property type="evidence" value="ECO:0007669"/>
    <property type="project" value="TreeGrafter"/>
</dbReference>
<dbReference type="InterPro" id="IPR050053">
    <property type="entry name" value="ATPase_alpha/beta_chains"/>
</dbReference>
<organism evidence="14">
    <name type="scientific">Populus alba</name>
    <name type="common">White poplar</name>
    <dbReference type="NCBI Taxonomy" id="43335"/>
    <lineage>
        <taxon>Eukaryota</taxon>
        <taxon>Viridiplantae</taxon>
        <taxon>Streptophyta</taxon>
        <taxon>Embryophyta</taxon>
        <taxon>Tracheophyta</taxon>
        <taxon>Spermatophyta</taxon>
        <taxon>Magnoliopsida</taxon>
        <taxon>eudicotyledons</taxon>
        <taxon>Gunneridae</taxon>
        <taxon>Pentapetalae</taxon>
        <taxon>rosids</taxon>
        <taxon>fabids</taxon>
        <taxon>Malpighiales</taxon>
        <taxon>Salicaceae</taxon>
        <taxon>Saliceae</taxon>
        <taxon>Populus</taxon>
    </lineage>
</organism>
<keyword evidence="6" id="KW-0547">Nucleotide-binding</keyword>
<evidence type="ECO:0000256" key="1">
    <source>
        <dbReference type="ARBA" id="ARBA00003086"/>
    </source>
</evidence>
<keyword evidence="11" id="KW-0139">CF(1)</keyword>
<comment type="function">
    <text evidence="1">Mitochondrial membrane ATP synthase (F(1)F(0) ATP synthase or Complex V) produces ATP from ADP in the presence of a proton gradient across the membrane which is generated by electron transport complexes of the respiratory chain. F-type ATPases consist of two structural domains, F(1) - containing the extramembraneous catalytic core, and F(0) - containing the membrane proton channel, linked together by a central stalk and a peripheral stalk. During catalysis, ATP synthesis in the catalytic domain of F(1) is coupled via a rotary mechanism of the central stalk subunits to proton translocation. Subunits alpha and beta form the catalytic core in F(1). Rotation of the central stalk against the surrounding alpha(3)beta(3) subunits leads to hydrolysis of ATP in three separate catalytic sites on the beta subunits.</text>
</comment>
<comment type="subcellular location">
    <subcellularLocation>
        <location evidence="2">Membrane</location>
    </subcellularLocation>
</comment>
<dbReference type="GO" id="GO:0046933">
    <property type="term" value="F:proton-transporting ATP synthase activity, rotational mechanism"/>
    <property type="evidence" value="ECO:0007669"/>
    <property type="project" value="TreeGrafter"/>
</dbReference>
<evidence type="ECO:0000256" key="3">
    <source>
        <dbReference type="ARBA" id="ARBA00008936"/>
    </source>
</evidence>
<evidence type="ECO:0000256" key="6">
    <source>
        <dbReference type="ARBA" id="ARBA00022741"/>
    </source>
</evidence>
<sequence length="429" mass="48064">MVEEKASYPDSNGAYSFAKAGDSVTGFSKRIRYERKRTAPSSCLRQSLCQQKPFWSHSFNHQPPGSYLLSFRVVGLLLRQSETAADKTRATIANGSVIRNFLYPGYFFSLDLLFLRSISEEDWRILGLAKGALLLQFDLDLRLRRLTVRPFDPETQPTKGQGWAAVGFRRTWLSDGLRPERTSALSYGVLTHLESRSSSRIELNEGLLTPGHVRPGDDVALLVVRLVRQRPPLRRLPSFLHWHEARGRGDCSTGSNNRLVHYRPGISLVGPAHDLTPWDVLERWIETGPLIPVPSGNALQSEVLRLREEMFLVNAGLGTPRICMQDELTGVPINRATRFTNKVGFLAGESLIKERAATWFKDLVGSTDVVAGERTREGNDLYMEMKESGVINEENIAESKVALVYGQMNEPPGARMRVGLTARGIFPRC</sequence>
<keyword evidence="8" id="KW-0067">ATP-binding</keyword>
<dbReference type="GO" id="GO:0005524">
    <property type="term" value="F:ATP binding"/>
    <property type="evidence" value="ECO:0007669"/>
    <property type="project" value="UniProtKB-KW"/>
</dbReference>
<keyword evidence="14" id="KW-0496">Mitochondrion</keyword>
<dbReference type="PANTHER" id="PTHR15184">
    <property type="entry name" value="ATP SYNTHASE"/>
    <property type="match status" value="1"/>
</dbReference>
<comment type="catalytic activity">
    <reaction evidence="13">
        <text>ATP + H2O + 4 H(+)(in) = ADP + phosphate + 5 H(+)(out)</text>
        <dbReference type="Rhea" id="RHEA:57720"/>
        <dbReference type="ChEBI" id="CHEBI:15377"/>
        <dbReference type="ChEBI" id="CHEBI:15378"/>
        <dbReference type="ChEBI" id="CHEBI:30616"/>
        <dbReference type="ChEBI" id="CHEBI:43474"/>
        <dbReference type="ChEBI" id="CHEBI:456216"/>
        <dbReference type="EC" id="7.1.2.2"/>
    </reaction>
</comment>
<dbReference type="GO" id="GO:0045259">
    <property type="term" value="C:proton-transporting ATP synthase complex"/>
    <property type="evidence" value="ECO:0007669"/>
    <property type="project" value="UniProtKB-KW"/>
</dbReference>
<gene>
    <name evidence="14" type="ORF">D5086_0000160880</name>
</gene>
<evidence type="ECO:0000256" key="5">
    <source>
        <dbReference type="ARBA" id="ARBA00022448"/>
    </source>
</evidence>
<comment type="caution">
    <text evidence="14">The sequence shown here is derived from an EMBL/GenBank/DDBJ whole genome shotgun (WGS) entry which is preliminary data.</text>
</comment>
<evidence type="ECO:0000256" key="8">
    <source>
        <dbReference type="ARBA" id="ARBA00022840"/>
    </source>
</evidence>
<keyword evidence="7" id="KW-0375">Hydrogen ion transport</keyword>
<evidence type="ECO:0000256" key="12">
    <source>
        <dbReference type="ARBA" id="ARBA00023310"/>
    </source>
</evidence>
<geneLocation type="mitochondrion" evidence="14"/>
<dbReference type="PANTHER" id="PTHR15184:SF71">
    <property type="entry name" value="ATP SYNTHASE SUBUNIT BETA, MITOCHONDRIAL"/>
    <property type="match status" value="1"/>
</dbReference>
<evidence type="ECO:0000256" key="7">
    <source>
        <dbReference type="ARBA" id="ARBA00022781"/>
    </source>
</evidence>
<evidence type="ECO:0000256" key="10">
    <source>
        <dbReference type="ARBA" id="ARBA00023136"/>
    </source>
</evidence>
<keyword evidence="12" id="KW-0066">ATP synthesis</keyword>
<evidence type="ECO:0000313" key="14">
    <source>
        <dbReference type="EMBL" id="TKS02687.1"/>
    </source>
</evidence>
<evidence type="ECO:0000256" key="2">
    <source>
        <dbReference type="ARBA" id="ARBA00004370"/>
    </source>
</evidence>
<dbReference type="InterPro" id="IPR027417">
    <property type="entry name" value="P-loop_NTPase"/>
</dbReference>
<dbReference type="GO" id="GO:0009535">
    <property type="term" value="C:chloroplast thylakoid membrane"/>
    <property type="evidence" value="ECO:0007669"/>
    <property type="project" value="TreeGrafter"/>
</dbReference>
<keyword evidence="5" id="KW-0813">Transport</keyword>
<name>A0A4U5Q2B1_POPAL</name>
<accession>A0A4U5Q2B1</accession>
<dbReference type="EC" id="7.1.2.2" evidence="4"/>
<evidence type="ECO:0000256" key="4">
    <source>
        <dbReference type="ARBA" id="ARBA00012473"/>
    </source>
</evidence>
<evidence type="ECO:0000256" key="11">
    <source>
        <dbReference type="ARBA" id="ARBA00023196"/>
    </source>
</evidence>
<comment type="similarity">
    <text evidence="3">Belongs to the ATPase alpha/beta chains family.</text>
</comment>
<reference evidence="14" key="1">
    <citation type="submission" date="2018-10" db="EMBL/GenBank/DDBJ databases">
        <title>Population genomic analysis revealed the cold adaptation of white poplar.</title>
        <authorList>
            <person name="Liu Y.-J."/>
        </authorList>
    </citation>
    <scope>NUCLEOTIDE SEQUENCE [LARGE SCALE GENOMIC DNA]</scope>
    <source>
        <strain evidence="14">PAL-ZL1</strain>
    </source>
</reference>